<proteinExistence type="predicted"/>
<evidence type="ECO:0000313" key="3">
    <source>
        <dbReference type="Proteomes" id="UP000532746"/>
    </source>
</evidence>
<dbReference type="GO" id="GO:0010181">
    <property type="term" value="F:FMN binding"/>
    <property type="evidence" value="ECO:0007669"/>
    <property type="project" value="TreeGrafter"/>
</dbReference>
<accession>A0A7W9T4N6</accession>
<feature type="domain" description="NADPH-dependent FMN reductase-like" evidence="1">
    <location>
        <begin position="4"/>
        <end position="145"/>
    </location>
</feature>
<dbReference type="Proteomes" id="UP000532746">
    <property type="component" value="Unassembled WGS sequence"/>
</dbReference>
<sequence length="195" mass="20779">MKTILCVNGAALASRSADHLTQAVVTALAAHPVRVQAVAVAELGLPLLGPLTADLPPAVHRWLQLAGEADAFVWLTPLYHGSFTGSLKNALDWLEYLQPQGYLQDKYVGLVAFSDGQQALQAILGLEQVAHALRAWTLPYSVPVQQVSTQLDKTTGQVAPALQSRLELLSRELARALHVGPQASTPTLALPSINA</sequence>
<dbReference type="EMBL" id="JACHGG010000016">
    <property type="protein sequence ID" value="MBB6061516.1"/>
    <property type="molecule type" value="Genomic_DNA"/>
</dbReference>
<dbReference type="InterPro" id="IPR050712">
    <property type="entry name" value="NAD(P)H-dep_reductase"/>
</dbReference>
<keyword evidence="3" id="KW-1185">Reference proteome</keyword>
<gene>
    <name evidence="2" type="ORF">HNQ93_004397</name>
</gene>
<comment type="caution">
    <text evidence="2">The sequence shown here is derived from an EMBL/GenBank/DDBJ whole genome shotgun (WGS) entry which is preliminary data.</text>
</comment>
<dbReference type="SUPFAM" id="SSF52218">
    <property type="entry name" value="Flavoproteins"/>
    <property type="match status" value="1"/>
</dbReference>
<dbReference type="GO" id="GO:0016491">
    <property type="term" value="F:oxidoreductase activity"/>
    <property type="evidence" value="ECO:0007669"/>
    <property type="project" value="InterPro"/>
</dbReference>
<dbReference type="RefSeq" id="WP_183405578.1">
    <property type="nucleotide sequence ID" value="NZ_JACHGG010000016.1"/>
</dbReference>
<dbReference type="Gene3D" id="3.40.50.360">
    <property type="match status" value="1"/>
</dbReference>
<dbReference type="InterPro" id="IPR029039">
    <property type="entry name" value="Flavoprotein-like_sf"/>
</dbReference>
<name>A0A7W9T4N6_9BACT</name>
<evidence type="ECO:0000259" key="1">
    <source>
        <dbReference type="Pfam" id="PF03358"/>
    </source>
</evidence>
<dbReference type="InterPro" id="IPR005025">
    <property type="entry name" value="FMN_Rdtase-like_dom"/>
</dbReference>
<dbReference type="AlphaFoldDB" id="A0A7W9T4N6"/>
<protein>
    <submittedName>
        <fullName evidence="2">Arsenic resistance protein ArsH</fullName>
    </submittedName>
</protein>
<evidence type="ECO:0000313" key="2">
    <source>
        <dbReference type="EMBL" id="MBB6061516.1"/>
    </source>
</evidence>
<dbReference type="PANTHER" id="PTHR30543">
    <property type="entry name" value="CHROMATE REDUCTASE"/>
    <property type="match status" value="1"/>
</dbReference>
<reference evidence="2 3" key="1">
    <citation type="submission" date="2020-08" db="EMBL/GenBank/DDBJ databases">
        <title>Genomic Encyclopedia of Type Strains, Phase IV (KMG-IV): sequencing the most valuable type-strain genomes for metagenomic binning, comparative biology and taxonomic classification.</title>
        <authorList>
            <person name="Goeker M."/>
        </authorList>
    </citation>
    <scope>NUCLEOTIDE SEQUENCE [LARGE SCALE GENOMIC DNA]</scope>
    <source>
        <strain evidence="2 3">DSM 26718</strain>
    </source>
</reference>
<dbReference type="PANTHER" id="PTHR30543:SF21">
    <property type="entry name" value="NAD(P)H-DEPENDENT FMN REDUCTASE LOT6"/>
    <property type="match status" value="1"/>
</dbReference>
<dbReference type="Pfam" id="PF03358">
    <property type="entry name" value="FMN_red"/>
    <property type="match status" value="1"/>
</dbReference>
<dbReference type="GO" id="GO:0005829">
    <property type="term" value="C:cytosol"/>
    <property type="evidence" value="ECO:0007669"/>
    <property type="project" value="TreeGrafter"/>
</dbReference>
<organism evidence="2 3">
    <name type="scientific">Hymenobacter luteus</name>
    <dbReference type="NCBI Taxonomy" id="1411122"/>
    <lineage>
        <taxon>Bacteria</taxon>
        <taxon>Pseudomonadati</taxon>
        <taxon>Bacteroidota</taxon>
        <taxon>Cytophagia</taxon>
        <taxon>Cytophagales</taxon>
        <taxon>Hymenobacteraceae</taxon>
        <taxon>Hymenobacter</taxon>
    </lineage>
</organism>